<accession>A0ABM5JG02</accession>
<proteinExistence type="predicted"/>
<name>A0ABM5JG02_DRORH</name>
<keyword evidence="2" id="KW-1185">Reference proteome</keyword>
<dbReference type="PANTHER" id="PTHR22954:SF3">
    <property type="entry name" value="PROTEIN CBG08539"/>
    <property type="match status" value="1"/>
</dbReference>
<dbReference type="PANTHER" id="PTHR22954">
    <property type="entry name" value="RETROVIRAL PROTEASE-RELATED"/>
    <property type="match status" value="1"/>
</dbReference>
<dbReference type="InterPro" id="IPR005312">
    <property type="entry name" value="DUF1759"/>
</dbReference>
<protein>
    <submittedName>
        <fullName evidence="1">Uncharacterized protein</fullName>
    </submittedName>
</protein>
<reference evidence="2" key="1">
    <citation type="journal article" date="2021" name="Elife">
        <title>Highly contiguous assemblies of 101 drosophilid genomes.</title>
        <authorList>
            <person name="Kim B.Y."/>
            <person name="Wang J.R."/>
            <person name="Miller D.E."/>
            <person name="Barmina O."/>
            <person name="Delaney E."/>
            <person name="Thompson A."/>
            <person name="Comeault A.A."/>
            <person name="Peede D."/>
            <person name="D'Agostino E.R."/>
            <person name="Pelaez J."/>
            <person name="Aguilar J.M."/>
            <person name="Haji D."/>
            <person name="Matsunaga T."/>
            <person name="Armstrong E.E."/>
            <person name="Zych M."/>
            <person name="Ogawa Y."/>
            <person name="Stamenkovic-Radak M."/>
            <person name="Jelic M."/>
            <person name="Veselinovic M.S."/>
            <person name="Tanaskovic M."/>
            <person name="Eric P."/>
            <person name="Gao J.J."/>
            <person name="Katoh T.K."/>
            <person name="Toda M.J."/>
            <person name="Watabe H."/>
            <person name="Watada M."/>
            <person name="Davis J.S."/>
            <person name="Moyle L.C."/>
            <person name="Manoli G."/>
            <person name="Bertolini E."/>
            <person name="Kostal V."/>
            <person name="Hawley R.S."/>
            <person name="Takahashi A."/>
            <person name="Jones C.D."/>
            <person name="Price D.K."/>
            <person name="Whiteman N."/>
            <person name="Kopp A."/>
            <person name="Matute D.R."/>
            <person name="Petrov D.A."/>
        </authorList>
    </citation>
    <scope>NUCLEOTIDE SEQUENCE [LARGE SCALE GENOMIC DNA]</scope>
</reference>
<evidence type="ECO:0000313" key="1">
    <source>
        <dbReference type="EnsemblMetazoa" id="XP_044317751.1"/>
    </source>
</evidence>
<dbReference type="RefSeq" id="XP_044317751.1">
    <property type="nucleotide sequence ID" value="XM_044461816.1"/>
</dbReference>
<dbReference type="Pfam" id="PF03564">
    <property type="entry name" value="DUF1759"/>
    <property type="match status" value="1"/>
</dbReference>
<organism evidence="1 2">
    <name type="scientific">Drosophila rhopaloa</name>
    <name type="common">Fruit fly</name>
    <dbReference type="NCBI Taxonomy" id="1041015"/>
    <lineage>
        <taxon>Eukaryota</taxon>
        <taxon>Metazoa</taxon>
        <taxon>Ecdysozoa</taxon>
        <taxon>Arthropoda</taxon>
        <taxon>Hexapoda</taxon>
        <taxon>Insecta</taxon>
        <taxon>Pterygota</taxon>
        <taxon>Neoptera</taxon>
        <taxon>Endopterygota</taxon>
        <taxon>Diptera</taxon>
        <taxon>Brachycera</taxon>
        <taxon>Muscomorpha</taxon>
        <taxon>Ephydroidea</taxon>
        <taxon>Drosophilidae</taxon>
        <taxon>Drosophila</taxon>
        <taxon>Sophophora</taxon>
    </lineage>
</organism>
<dbReference type="GeneID" id="123038124"/>
<evidence type="ECO:0000313" key="2">
    <source>
        <dbReference type="Proteomes" id="UP001652680"/>
    </source>
</evidence>
<dbReference type="Proteomes" id="UP001652680">
    <property type="component" value="Unassembled WGS sequence"/>
</dbReference>
<reference evidence="1" key="2">
    <citation type="submission" date="2025-05" db="UniProtKB">
        <authorList>
            <consortium name="EnsemblMetazoa"/>
        </authorList>
    </citation>
    <scope>IDENTIFICATION</scope>
</reference>
<sequence length="212" mass="23844">MKLYLTAESIDQLDEADLLARLDWVNSLNSTFDSTQTSLERLDLKETSSDRRWEFSEVFMDVKAKLNRDLAAQRKLQLSGSIAANSTSIDINHHSDLSFRTRKPRLPNLEIARFHGSYAEWPDFLATFTVVIGNDDELSDIEKLQYLRSCLGGVALETIRSLEPSNDKKALNLLINRFDNKVLHVQAHVQAIFGFKSVEKGSAKGLPGSTDS</sequence>
<dbReference type="EnsemblMetazoa" id="XM_044461816.1">
    <property type="protein sequence ID" value="XP_044317751.1"/>
    <property type="gene ID" value="LOC123038124"/>
</dbReference>